<evidence type="ECO:0000256" key="11">
    <source>
        <dbReference type="ARBA" id="ARBA00023319"/>
    </source>
</evidence>
<keyword evidence="10" id="KW-0325">Glycoprotein</keyword>
<dbReference type="PANTHER" id="PTHR13771:SF9">
    <property type="entry name" value="INTERCELLULAR ADHESION MOLECULE 5"/>
    <property type="match status" value="1"/>
</dbReference>
<sequence length="312" mass="34839">CFFCNVTGISMLVFFTGVSCVHASCPIELSPSSVAVRYGDPVSVNCSTTVSHHGIGWEASYGGTGAEEVNQLSWTLENLTEWDISPSCFINPADSEQCMENLKIVVYTFPEKIQISSSNGSNGQMTEGKEYDIICEIPNIAPVQNLTVKWYKGDRIIKSDTFENTTFKHSVNASPRLSFKPSRQDSGARFRCEAQMDLRPVGPHFNVSSKEYNITVFCKYILNYYLEIHSGSTAELKCASRGYPRLNYTWHYYQTANVMEENEDGVSLLKIHHANADNMGSYTCDAWNSKGNVSKTVRVTVIGRCTLNDVLF</sequence>
<keyword evidence="8" id="KW-0472">Membrane</keyword>
<dbReference type="Gene3D" id="2.60.40.10">
    <property type="entry name" value="Immunoglobulins"/>
    <property type="match status" value="3"/>
</dbReference>
<dbReference type="OMA" id="QVYEPVQ"/>
<comment type="similarity">
    <text evidence="2">Belongs to the immunoglobulin superfamily. ICAM family.</text>
</comment>
<dbReference type="PROSITE" id="PS50835">
    <property type="entry name" value="IG_LIKE"/>
    <property type="match status" value="2"/>
</dbReference>
<evidence type="ECO:0000256" key="12">
    <source>
        <dbReference type="SAM" id="SignalP"/>
    </source>
</evidence>
<feature type="signal peptide" evidence="12">
    <location>
        <begin position="1"/>
        <end position="23"/>
    </location>
</feature>
<evidence type="ECO:0000256" key="10">
    <source>
        <dbReference type="ARBA" id="ARBA00023180"/>
    </source>
</evidence>
<dbReference type="InterPro" id="IPR003598">
    <property type="entry name" value="Ig_sub2"/>
</dbReference>
<protein>
    <recommendedName>
        <fullName evidence="13">Ig-like domain-containing protein</fullName>
    </recommendedName>
</protein>
<dbReference type="PANTHER" id="PTHR13771">
    <property type="entry name" value="INTERCELLULAR ADHESION MOLECULE"/>
    <property type="match status" value="1"/>
</dbReference>
<organism evidence="14 15">
    <name type="scientific">Amphilophus citrinellus</name>
    <name type="common">Midas cichlid</name>
    <name type="synonym">Cichlasoma citrinellum</name>
    <dbReference type="NCBI Taxonomy" id="61819"/>
    <lineage>
        <taxon>Eukaryota</taxon>
        <taxon>Metazoa</taxon>
        <taxon>Chordata</taxon>
        <taxon>Craniata</taxon>
        <taxon>Vertebrata</taxon>
        <taxon>Euteleostomi</taxon>
        <taxon>Actinopterygii</taxon>
        <taxon>Neopterygii</taxon>
        <taxon>Teleostei</taxon>
        <taxon>Neoteleostei</taxon>
        <taxon>Acanthomorphata</taxon>
        <taxon>Ovalentaria</taxon>
        <taxon>Cichlomorphae</taxon>
        <taxon>Cichliformes</taxon>
        <taxon>Cichlidae</taxon>
        <taxon>New World cichlids</taxon>
        <taxon>Cichlasomatinae</taxon>
        <taxon>Heroini</taxon>
        <taxon>Amphilophus</taxon>
    </lineage>
</organism>
<feature type="domain" description="Ig-like" evidence="13">
    <location>
        <begin position="203"/>
        <end position="300"/>
    </location>
</feature>
<dbReference type="InterPro" id="IPR013768">
    <property type="entry name" value="ICAM_N"/>
</dbReference>
<dbReference type="SUPFAM" id="SSF48726">
    <property type="entry name" value="Immunoglobulin"/>
    <property type="match status" value="3"/>
</dbReference>
<evidence type="ECO:0000256" key="9">
    <source>
        <dbReference type="ARBA" id="ARBA00023157"/>
    </source>
</evidence>
<accession>A0A3Q0RFJ6</accession>
<evidence type="ECO:0000313" key="14">
    <source>
        <dbReference type="Ensembl" id="ENSACIP00000011024.1"/>
    </source>
</evidence>
<dbReference type="Pfam" id="PF07679">
    <property type="entry name" value="I-set"/>
    <property type="match status" value="1"/>
</dbReference>
<dbReference type="AlphaFoldDB" id="A0A3Q0RFJ6"/>
<evidence type="ECO:0000256" key="6">
    <source>
        <dbReference type="ARBA" id="ARBA00022889"/>
    </source>
</evidence>
<dbReference type="PRINTS" id="PR01472">
    <property type="entry name" value="ICAMVCAM1"/>
</dbReference>
<evidence type="ECO:0000256" key="3">
    <source>
        <dbReference type="ARBA" id="ARBA00022692"/>
    </source>
</evidence>
<dbReference type="InterPro" id="IPR007110">
    <property type="entry name" value="Ig-like_dom"/>
</dbReference>
<name>A0A3Q0RFJ6_AMPCI</name>
<dbReference type="Ensembl" id="ENSACIT00000011343.1">
    <property type="protein sequence ID" value="ENSACIP00000011024.1"/>
    <property type="gene ID" value="ENSACIG00000008610.1"/>
</dbReference>
<reference evidence="14" key="1">
    <citation type="submission" date="2025-08" db="UniProtKB">
        <authorList>
            <consortium name="Ensembl"/>
        </authorList>
    </citation>
    <scope>IDENTIFICATION</scope>
</reference>
<dbReference type="SMART" id="SM00408">
    <property type="entry name" value="IGc2"/>
    <property type="match status" value="1"/>
</dbReference>
<evidence type="ECO:0000256" key="1">
    <source>
        <dbReference type="ARBA" id="ARBA00004479"/>
    </source>
</evidence>
<keyword evidence="9" id="KW-1015">Disulfide bond</keyword>
<evidence type="ECO:0000256" key="2">
    <source>
        <dbReference type="ARBA" id="ARBA00005925"/>
    </source>
</evidence>
<keyword evidence="6" id="KW-0130">Cell adhesion</keyword>
<keyword evidence="11" id="KW-0393">Immunoglobulin domain</keyword>
<dbReference type="InterPro" id="IPR013783">
    <property type="entry name" value="Ig-like_fold"/>
</dbReference>
<dbReference type="GO" id="GO:0005178">
    <property type="term" value="F:integrin binding"/>
    <property type="evidence" value="ECO:0007669"/>
    <property type="project" value="InterPro"/>
</dbReference>
<dbReference type="InterPro" id="IPR013098">
    <property type="entry name" value="Ig_I-set"/>
</dbReference>
<reference evidence="14" key="2">
    <citation type="submission" date="2025-09" db="UniProtKB">
        <authorList>
            <consortium name="Ensembl"/>
        </authorList>
    </citation>
    <scope>IDENTIFICATION</scope>
</reference>
<keyword evidence="4 12" id="KW-0732">Signal</keyword>
<dbReference type="Pfam" id="PF03921">
    <property type="entry name" value="ICAM_N"/>
    <property type="match status" value="1"/>
</dbReference>
<dbReference type="SMART" id="SM00409">
    <property type="entry name" value="IG"/>
    <property type="match status" value="2"/>
</dbReference>
<dbReference type="Proteomes" id="UP000261340">
    <property type="component" value="Unplaced"/>
</dbReference>
<evidence type="ECO:0000259" key="13">
    <source>
        <dbReference type="PROSITE" id="PS50835"/>
    </source>
</evidence>
<proteinExistence type="inferred from homology"/>
<comment type="subcellular location">
    <subcellularLocation>
        <location evidence="1">Membrane</location>
        <topology evidence="1">Single-pass type I membrane protein</topology>
    </subcellularLocation>
</comment>
<dbReference type="GeneTree" id="ENSGT00940000159005"/>
<dbReference type="InterPro" id="IPR003599">
    <property type="entry name" value="Ig_sub"/>
</dbReference>
<keyword evidence="7" id="KW-1133">Transmembrane helix</keyword>
<feature type="domain" description="Ig-like" evidence="13">
    <location>
        <begin position="110"/>
        <end position="202"/>
    </location>
</feature>
<dbReference type="InterPro" id="IPR047012">
    <property type="entry name" value="ICAM_VCAM"/>
</dbReference>
<evidence type="ECO:0000256" key="7">
    <source>
        <dbReference type="ARBA" id="ARBA00022989"/>
    </source>
</evidence>
<dbReference type="InterPro" id="IPR003987">
    <property type="entry name" value="ICAM_VCAM_N"/>
</dbReference>
<keyword evidence="15" id="KW-1185">Reference proteome</keyword>
<keyword evidence="5" id="KW-0677">Repeat</keyword>
<evidence type="ECO:0000256" key="8">
    <source>
        <dbReference type="ARBA" id="ARBA00023136"/>
    </source>
</evidence>
<feature type="chain" id="PRO_5018593961" description="Ig-like domain-containing protein" evidence="12">
    <location>
        <begin position="24"/>
        <end position="312"/>
    </location>
</feature>
<keyword evidence="3" id="KW-0812">Transmembrane</keyword>
<evidence type="ECO:0000256" key="5">
    <source>
        <dbReference type="ARBA" id="ARBA00022737"/>
    </source>
</evidence>
<dbReference type="InterPro" id="IPR036179">
    <property type="entry name" value="Ig-like_dom_sf"/>
</dbReference>
<evidence type="ECO:0000256" key="4">
    <source>
        <dbReference type="ARBA" id="ARBA00022729"/>
    </source>
</evidence>
<dbReference type="GO" id="GO:0016020">
    <property type="term" value="C:membrane"/>
    <property type="evidence" value="ECO:0007669"/>
    <property type="project" value="UniProtKB-SubCell"/>
</dbReference>
<dbReference type="STRING" id="61819.ENSACIP00000011024"/>
<evidence type="ECO:0000313" key="15">
    <source>
        <dbReference type="Proteomes" id="UP000261340"/>
    </source>
</evidence>
<dbReference type="GO" id="GO:0098609">
    <property type="term" value="P:cell-cell adhesion"/>
    <property type="evidence" value="ECO:0007669"/>
    <property type="project" value="InterPro"/>
</dbReference>